<dbReference type="EC" id="3.5.2.17" evidence="7"/>
<dbReference type="InterPro" id="IPR000895">
    <property type="entry name" value="Transthyretin/HIU_hydrolase"/>
</dbReference>
<dbReference type="KEGG" id="reb:XU06_10320"/>
<sequence length="109" mass="11849">MSKTLSTHVLDATTGIPAAGIRVELRDRDGVTITSAETDSDGRIPELAPGGLVTGHYTLTFDTGTYFETNGQENFYPEVTVTFRVDDTARGYHVPLLLSPFAYSTYRGS</sequence>
<protein>
    <recommendedName>
        <fullName evidence="7">5-hydroxyisourate hydrolase</fullName>
        <shortName evidence="7">HIU hydrolase</shortName>
        <shortName evidence="7">HIUHase</shortName>
        <ecNumber evidence="7">3.5.2.17</ecNumber>
    </recommendedName>
</protein>
<comment type="caution">
    <text evidence="8">The sequence shown here is derived from an EMBL/GenBank/DDBJ whole genome shotgun (WGS) entry which is preliminary data.</text>
</comment>
<gene>
    <name evidence="8" type="primary">uraH</name>
    <name evidence="8" type="ORF">I3517_28410</name>
</gene>
<dbReference type="Gene3D" id="2.60.40.180">
    <property type="entry name" value="Transthyretin/hydroxyisourate hydrolase domain"/>
    <property type="match status" value="1"/>
</dbReference>
<evidence type="ECO:0000256" key="7">
    <source>
        <dbReference type="RuleBase" id="RU361270"/>
    </source>
</evidence>
<dbReference type="RefSeq" id="WP_020907070.1">
    <property type="nucleotide sequence ID" value="NZ_BHXB01000001.1"/>
</dbReference>
<accession>A0A0E4A5V2</accession>
<comment type="function">
    <text evidence="2">Catalyzes the hydrolysis of 5-hydroxyisourate (HIU) to 2-oxo-4-hydroxy-4-carboxy-5-ureidoimidazoline (OHCU).</text>
</comment>
<dbReference type="PANTHER" id="PTHR10395:SF7">
    <property type="entry name" value="5-HYDROXYISOURATE HYDROLASE"/>
    <property type="match status" value="1"/>
</dbReference>
<evidence type="ECO:0000256" key="3">
    <source>
        <dbReference type="ARBA" id="ARBA00009850"/>
    </source>
</evidence>
<reference evidence="8 9" key="1">
    <citation type="submission" date="2020-12" db="EMBL/GenBank/DDBJ databases">
        <title>Draft genome sequence of furan degrading bacterial strain FUR100.</title>
        <authorList>
            <person name="Woiski C."/>
        </authorList>
    </citation>
    <scope>NUCLEOTIDE SEQUENCE [LARGE SCALE GENOMIC DNA]</scope>
    <source>
        <strain evidence="8 9">FUR100</strain>
    </source>
</reference>
<evidence type="ECO:0000256" key="2">
    <source>
        <dbReference type="ARBA" id="ARBA00002704"/>
    </source>
</evidence>
<dbReference type="PANTHER" id="PTHR10395">
    <property type="entry name" value="URICASE AND TRANSTHYRETIN-RELATED"/>
    <property type="match status" value="1"/>
</dbReference>
<dbReference type="InterPro" id="IPR023418">
    <property type="entry name" value="Thyroxine_BS"/>
</dbReference>
<dbReference type="GO" id="GO:0033971">
    <property type="term" value="F:hydroxyisourate hydrolase activity"/>
    <property type="evidence" value="ECO:0007669"/>
    <property type="project" value="UniProtKB-EC"/>
</dbReference>
<organism evidence="8 9">
    <name type="scientific">Rhodococcus erythropolis</name>
    <name type="common">Arthrobacter picolinophilus</name>
    <dbReference type="NCBI Taxonomy" id="1833"/>
    <lineage>
        <taxon>Bacteria</taxon>
        <taxon>Bacillati</taxon>
        <taxon>Actinomycetota</taxon>
        <taxon>Actinomycetes</taxon>
        <taxon>Mycobacteriales</taxon>
        <taxon>Nocardiaceae</taxon>
        <taxon>Rhodococcus</taxon>
        <taxon>Rhodococcus erythropolis group</taxon>
    </lineage>
</organism>
<evidence type="ECO:0000313" key="9">
    <source>
        <dbReference type="Proteomes" id="UP000627573"/>
    </source>
</evidence>
<keyword evidence="6 7" id="KW-0378">Hydrolase</keyword>
<proteinExistence type="inferred from homology"/>
<dbReference type="Proteomes" id="UP000627573">
    <property type="component" value="Unassembled WGS sequence"/>
</dbReference>
<evidence type="ECO:0000256" key="4">
    <source>
        <dbReference type="ARBA" id="ARBA00011881"/>
    </source>
</evidence>
<comment type="subunit">
    <text evidence="4 7">Homotetramer.</text>
</comment>
<dbReference type="CDD" id="cd05822">
    <property type="entry name" value="TLP_HIUase"/>
    <property type="match status" value="1"/>
</dbReference>
<keyword evidence="5 7" id="KW-0659">Purine metabolism</keyword>
<name>A0A0E4A5V2_RHOER</name>
<dbReference type="Pfam" id="PF00576">
    <property type="entry name" value="Transthyretin"/>
    <property type="match status" value="1"/>
</dbReference>
<comment type="catalytic activity">
    <reaction evidence="1 7">
        <text>5-hydroxyisourate + H2O = 5-hydroxy-2-oxo-4-ureido-2,5-dihydro-1H-imidazole-5-carboxylate + H(+)</text>
        <dbReference type="Rhea" id="RHEA:23736"/>
        <dbReference type="ChEBI" id="CHEBI:15377"/>
        <dbReference type="ChEBI" id="CHEBI:15378"/>
        <dbReference type="ChEBI" id="CHEBI:18072"/>
        <dbReference type="ChEBI" id="CHEBI:58639"/>
        <dbReference type="EC" id="3.5.2.17"/>
    </reaction>
</comment>
<dbReference type="InterPro" id="IPR036817">
    <property type="entry name" value="Transthyretin/HIU_hydrolase_sf"/>
</dbReference>
<dbReference type="EMBL" id="JAECSB010000092">
    <property type="protein sequence ID" value="MBH5146535.1"/>
    <property type="molecule type" value="Genomic_DNA"/>
</dbReference>
<evidence type="ECO:0000256" key="5">
    <source>
        <dbReference type="ARBA" id="ARBA00022631"/>
    </source>
</evidence>
<dbReference type="PROSITE" id="PS00768">
    <property type="entry name" value="TRANSTHYRETIN_1"/>
    <property type="match status" value="1"/>
</dbReference>
<evidence type="ECO:0000256" key="6">
    <source>
        <dbReference type="ARBA" id="ARBA00022801"/>
    </source>
</evidence>
<keyword evidence="9" id="KW-1185">Reference proteome</keyword>
<comment type="similarity">
    <text evidence="3 7">Belongs to the transthyretin family. 5-hydroxyisourate hydrolase subfamily.</text>
</comment>
<dbReference type="OMA" id="CSENQNY"/>
<dbReference type="InterPro" id="IPR023416">
    <property type="entry name" value="Transthyretin/HIU_hydrolase_d"/>
</dbReference>
<dbReference type="GO" id="GO:0006144">
    <property type="term" value="P:purine nucleobase metabolic process"/>
    <property type="evidence" value="ECO:0007669"/>
    <property type="project" value="UniProtKB-KW"/>
</dbReference>
<dbReference type="PRINTS" id="PR00189">
    <property type="entry name" value="TRNSTHYRETIN"/>
</dbReference>
<dbReference type="SUPFAM" id="SSF49472">
    <property type="entry name" value="Transthyretin (synonym: prealbumin)"/>
    <property type="match status" value="1"/>
</dbReference>
<dbReference type="NCBIfam" id="TIGR02962">
    <property type="entry name" value="hdxy_isourate"/>
    <property type="match status" value="1"/>
</dbReference>
<evidence type="ECO:0000313" key="8">
    <source>
        <dbReference type="EMBL" id="MBH5146535.1"/>
    </source>
</evidence>
<dbReference type="InterPro" id="IPR014306">
    <property type="entry name" value="Hydroxyisourate_hydrolase"/>
</dbReference>
<dbReference type="AlphaFoldDB" id="A0A0E4A5V2"/>
<evidence type="ECO:0000256" key="1">
    <source>
        <dbReference type="ARBA" id="ARBA00001043"/>
    </source>
</evidence>